<evidence type="ECO:0000256" key="1">
    <source>
        <dbReference type="SAM" id="MobiDB-lite"/>
    </source>
</evidence>
<protein>
    <submittedName>
        <fullName evidence="2">Uncharacterized protein</fullName>
    </submittedName>
</protein>
<proteinExistence type="predicted"/>
<dbReference type="AlphaFoldDB" id="N1TWY7"/>
<reference evidence="2 3" key="1">
    <citation type="submission" date="2013-02" db="EMBL/GenBank/DDBJ databases">
        <authorList>
            <person name="Harkins D.M."/>
            <person name="Durkin A.S."/>
            <person name="Brinkac L.M."/>
            <person name="Haft D.H."/>
            <person name="Selengut J.D."/>
            <person name="Sanka R."/>
            <person name="DePew J."/>
            <person name="Purushe J."/>
            <person name="Haake D.A."/>
            <person name="Matsunaga J."/>
            <person name="Vinetz J.M."/>
            <person name="Sutton G.G."/>
            <person name="Nierman W.C."/>
            <person name="Fouts D.E."/>
        </authorList>
    </citation>
    <scope>NUCLEOTIDE SEQUENCE [LARGE SCALE GENOMIC DNA]</scope>
    <source>
        <strain evidence="2 3">Ecochallenge</strain>
    </source>
</reference>
<gene>
    <name evidence="2" type="ORF">LEP1GSC043_1214</name>
</gene>
<evidence type="ECO:0000313" key="3">
    <source>
        <dbReference type="Proteomes" id="UP000012249"/>
    </source>
</evidence>
<dbReference type="EMBL" id="AHMI02000278">
    <property type="protein sequence ID" value="EMY12803.1"/>
    <property type="molecule type" value="Genomic_DNA"/>
</dbReference>
<accession>N1TWY7</accession>
<feature type="compositionally biased region" description="Basic residues" evidence="1">
    <location>
        <begin position="12"/>
        <end position="23"/>
    </location>
</feature>
<comment type="caution">
    <text evidence="2">The sequence shown here is derived from an EMBL/GenBank/DDBJ whole genome shotgun (WGS) entry which is preliminary data.</text>
</comment>
<organism evidence="2 3">
    <name type="scientific">Leptospira weilii str. Ecochallenge</name>
    <dbReference type="NCBI Taxonomy" id="1049986"/>
    <lineage>
        <taxon>Bacteria</taxon>
        <taxon>Pseudomonadati</taxon>
        <taxon>Spirochaetota</taxon>
        <taxon>Spirochaetia</taxon>
        <taxon>Leptospirales</taxon>
        <taxon>Leptospiraceae</taxon>
        <taxon>Leptospira</taxon>
    </lineage>
</organism>
<dbReference type="Proteomes" id="UP000012249">
    <property type="component" value="Unassembled WGS sequence"/>
</dbReference>
<feature type="region of interest" description="Disordered" evidence="1">
    <location>
        <begin position="1"/>
        <end position="23"/>
    </location>
</feature>
<name>N1TWY7_9LEPT</name>
<sequence length="55" mass="6178">MFGWPDTISGKPAHKKEKLIRKPSPTKKVMADCFVVLKTKVVCSNQNVSFETETP</sequence>
<evidence type="ECO:0000313" key="2">
    <source>
        <dbReference type="EMBL" id="EMY12803.1"/>
    </source>
</evidence>